<evidence type="ECO:0000313" key="5">
    <source>
        <dbReference type="Proteomes" id="UP000075653"/>
    </source>
</evidence>
<dbReference type="Pfam" id="PF00004">
    <property type="entry name" value="AAA"/>
    <property type="match status" value="1"/>
</dbReference>
<evidence type="ECO:0000313" key="4">
    <source>
        <dbReference type="EMBL" id="QWY77120.1"/>
    </source>
</evidence>
<dbReference type="GO" id="GO:0005524">
    <property type="term" value="F:ATP binding"/>
    <property type="evidence" value="ECO:0007669"/>
    <property type="project" value="InterPro"/>
</dbReference>
<dbReference type="Proteomes" id="UP000075653">
    <property type="component" value="Unassembled WGS sequence"/>
</dbReference>
<accession>A0A149VWH9</accession>
<dbReference type="EC" id="3.4.21.53" evidence="3"/>
<dbReference type="GO" id="GO:0016887">
    <property type="term" value="F:ATP hydrolysis activity"/>
    <property type="evidence" value="ECO:0007669"/>
    <property type="project" value="InterPro"/>
</dbReference>
<dbReference type="RefSeq" id="WP_031599173.1">
    <property type="nucleotide sequence ID" value="NZ_CP053675.1"/>
</dbReference>
<dbReference type="InterPro" id="IPR027417">
    <property type="entry name" value="P-loop_NTPase"/>
</dbReference>
<reference evidence="3 5" key="1">
    <citation type="submission" date="2016-01" db="EMBL/GenBank/DDBJ databases">
        <title>Genome sequence of the acidophilic iron oxidising Ferrovum strain Z-31.</title>
        <authorList>
            <person name="Poehlein A."/>
            <person name="Ullrich S.R."/>
            <person name="Schloemann M."/>
            <person name="Muehling M."/>
            <person name="Daniel R."/>
        </authorList>
    </citation>
    <scope>NUCLEOTIDE SEQUENCE [LARGE SCALE GENOMIC DNA]</scope>
    <source>
        <strain evidence="3 5">Z-31</strain>
    </source>
</reference>
<dbReference type="GO" id="GO:0004252">
    <property type="term" value="F:serine-type endopeptidase activity"/>
    <property type="evidence" value="ECO:0007669"/>
    <property type="project" value="UniProtKB-EC"/>
</dbReference>
<accession>A0A8F3DVD6</accession>
<dbReference type="InterPro" id="IPR027065">
    <property type="entry name" value="Lon_Prtase"/>
</dbReference>
<sequence>MFVSESKATVKEKEQLRELVAKVLERRHNLVPLPEKEGKKWFSRTAADEIMRPQATLPVVENGMVEEEAVSTEINHKENKKESKPDSSPKAVLKTKRSKRAVRIFDQGAVAQMAANSTKSNSDLKKLWAPHLESMRQNDGYRDLPDFKLFLSKSYDPLKELFENFSPVLNFLRGEMVLNGASKPEAFRITPVLLNGPPGVGKTAFSQALAKALKLPFVKLAAGGMQHAASLTGTASHWSNSEPGEVFKLISSGKSATAILLFDEADKLSDRLDCSILPALLDLLERESARSYRDECLGLAFDASRLIVLLTSNNIEYMDAALRSRCKIFTIEKPKATQKRLVIQHEFEQINRTLLKSKRIKLDSETVDKLIRADMDVRVLISTVRASAIKAIESGGRLLTLVEIIESEKSNKKLPIGFV</sequence>
<keyword evidence="3" id="KW-0645">Protease</keyword>
<name>A0A8F3DVD6_9PROT</name>
<evidence type="ECO:0000313" key="3">
    <source>
        <dbReference type="EMBL" id="KXW57254.1"/>
    </source>
</evidence>
<protein>
    <submittedName>
        <fullName evidence="4">AAA family ATPase</fullName>
    </submittedName>
    <submittedName>
        <fullName evidence="3">Lon protease</fullName>
        <ecNumber evidence="3">3.4.21.53</ecNumber>
    </submittedName>
</protein>
<keyword evidence="5" id="KW-1185">Reference proteome</keyword>
<dbReference type="AlphaFoldDB" id="A0A8F3DVD6"/>
<proteinExistence type="predicted"/>
<dbReference type="PANTHER" id="PTHR43718">
    <property type="entry name" value="LON PROTEASE"/>
    <property type="match status" value="1"/>
</dbReference>
<dbReference type="PATRIC" id="fig|1789004.3.peg.2338"/>
<evidence type="ECO:0000259" key="2">
    <source>
        <dbReference type="SMART" id="SM00382"/>
    </source>
</evidence>
<dbReference type="EMBL" id="CP071137">
    <property type="protein sequence ID" value="QWY77120.1"/>
    <property type="molecule type" value="Genomic_DNA"/>
</dbReference>
<organism evidence="3 5">
    <name type="scientific">Ferrovum myxofaciens</name>
    <dbReference type="NCBI Taxonomy" id="416213"/>
    <lineage>
        <taxon>Bacteria</taxon>
        <taxon>Pseudomonadati</taxon>
        <taxon>Pseudomonadota</taxon>
        <taxon>Betaproteobacteria</taxon>
        <taxon>Ferrovales</taxon>
        <taxon>Ferrovaceae</taxon>
        <taxon>Ferrovum</taxon>
    </lineage>
</organism>
<dbReference type="Gene3D" id="3.40.50.300">
    <property type="entry name" value="P-loop containing nucleotide triphosphate hydrolases"/>
    <property type="match status" value="1"/>
</dbReference>
<feature type="domain" description="AAA+ ATPase" evidence="2">
    <location>
        <begin position="188"/>
        <end position="335"/>
    </location>
</feature>
<keyword evidence="3" id="KW-0378">Hydrolase</keyword>
<dbReference type="SMART" id="SM00382">
    <property type="entry name" value="AAA"/>
    <property type="match status" value="1"/>
</dbReference>
<evidence type="ECO:0000256" key="1">
    <source>
        <dbReference type="SAM" id="MobiDB-lite"/>
    </source>
</evidence>
<feature type="region of interest" description="Disordered" evidence="1">
    <location>
        <begin position="69"/>
        <end position="97"/>
    </location>
</feature>
<dbReference type="GO" id="GO:0006515">
    <property type="term" value="P:protein quality control for misfolded or incompletely synthesized proteins"/>
    <property type="evidence" value="ECO:0007669"/>
    <property type="project" value="TreeGrafter"/>
</dbReference>
<dbReference type="Proteomes" id="UP000683551">
    <property type="component" value="Chromosome"/>
</dbReference>
<gene>
    <name evidence="3" type="primary">lon_3</name>
    <name evidence="3" type="ORF">FEMY_22280</name>
    <name evidence="4" type="ORF">JZL65_11695</name>
</gene>
<dbReference type="PANTHER" id="PTHR43718:SF2">
    <property type="entry name" value="LON PROTEASE HOMOLOG, MITOCHONDRIAL"/>
    <property type="match status" value="1"/>
</dbReference>
<reference evidence="4" key="2">
    <citation type="submission" date="2021-02" db="EMBL/GenBank/DDBJ databases">
        <title>Comparative genomics of Ferrovum myxofaciens strains, predominant extremophile bacteria forming large biofilm stalactites in acid mine ecosystems.</title>
        <authorList>
            <person name="Burkartova K."/>
            <person name="Ridl J."/>
            <person name="Pajer P."/>
            <person name="Falteisek L."/>
        </authorList>
    </citation>
    <scope>NUCLEOTIDE SEQUENCE</scope>
    <source>
        <strain evidence="4">MI1III</strain>
    </source>
</reference>
<dbReference type="InterPro" id="IPR003593">
    <property type="entry name" value="AAA+_ATPase"/>
</dbReference>
<dbReference type="OrthoDB" id="8552455at2"/>
<dbReference type="SUPFAM" id="SSF52540">
    <property type="entry name" value="P-loop containing nucleoside triphosphate hydrolases"/>
    <property type="match status" value="1"/>
</dbReference>
<dbReference type="InterPro" id="IPR003959">
    <property type="entry name" value="ATPase_AAA_core"/>
</dbReference>
<feature type="compositionally biased region" description="Basic and acidic residues" evidence="1">
    <location>
        <begin position="74"/>
        <end position="87"/>
    </location>
</feature>
<dbReference type="GO" id="GO:0004176">
    <property type="term" value="F:ATP-dependent peptidase activity"/>
    <property type="evidence" value="ECO:0007669"/>
    <property type="project" value="InterPro"/>
</dbReference>
<dbReference type="EMBL" id="LRRD01000083">
    <property type="protein sequence ID" value="KXW57254.1"/>
    <property type="molecule type" value="Genomic_DNA"/>
</dbReference>